<dbReference type="AlphaFoldDB" id="A0A099D4Z0"/>
<dbReference type="Proteomes" id="UP000029737">
    <property type="component" value="Unassembled WGS sequence"/>
</dbReference>
<evidence type="ECO:0000256" key="4">
    <source>
        <dbReference type="ARBA" id="ARBA00022989"/>
    </source>
</evidence>
<keyword evidence="3 6" id="KW-0812">Transmembrane</keyword>
<feature type="transmembrane region" description="Helical" evidence="6">
    <location>
        <begin position="326"/>
        <end position="347"/>
    </location>
</feature>
<dbReference type="OrthoDB" id="4090139at2"/>
<dbReference type="PANTHER" id="PTHR43124">
    <property type="entry name" value="PURINE EFFLUX PUMP PBUE"/>
    <property type="match status" value="1"/>
</dbReference>
<evidence type="ECO:0000313" key="9">
    <source>
        <dbReference type="EMBL" id="KGI81258.1"/>
    </source>
</evidence>
<protein>
    <submittedName>
        <fullName evidence="8">MFS transporter</fullName>
    </submittedName>
</protein>
<dbReference type="RefSeq" id="WP_043573470.1">
    <property type="nucleotide sequence ID" value="NZ_CP022752.1"/>
</dbReference>
<feature type="transmembrane region" description="Helical" evidence="6">
    <location>
        <begin position="231"/>
        <end position="254"/>
    </location>
</feature>
<reference evidence="9 10" key="1">
    <citation type="journal article" date="2014" name="PLoS ONE">
        <title>Identification and Characterization of a New Erythromycin Biosynthetic Gene Cluster in Actinopolyspora erythraea YIM90600, a Novel Erythronolide-Producing Halophilic Actinomycete Isolated from Salt Field.</title>
        <authorList>
            <person name="Chen D."/>
            <person name="Feng J."/>
            <person name="Huang L."/>
            <person name="Zhang Q."/>
            <person name="Wu J."/>
            <person name="Zhu X."/>
            <person name="Duan Y."/>
            <person name="Xu Z."/>
        </authorList>
    </citation>
    <scope>NUCLEOTIDE SEQUENCE [LARGE SCALE GENOMIC DNA]</scope>
    <source>
        <strain evidence="9 10">YIM90600</strain>
    </source>
</reference>
<evidence type="ECO:0000313" key="8">
    <source>
        <dbReference type="EMBL" id="ASU78915.1"/>
    </source>
</evidence>
<feature type="transmembrane region" description="Helical" evidence="6">
    <location>
        <begin position="266"/>
        <end position="288"/>
    </location>
</feature>
<feature type="transmembrane region" description="Helical" evidence="6">
    <location>
        <begin position="181"/>
        <end position="201"/>
    </location>
</feature>
<dbReference type="GO" id="GO:0022857">
    <property type="term" value="F:transmembrane transporter activity"/>
    <property type="evidence" value="ECO:0007669"/>
    <property type="project" value="InterPro"/>
</dbReference>
<evidence type="ECO:0000313" key="11">
    <source>
        <dbReference type="Proteomes" id="UP000215043"/>
    </source>
</evidence>
<accession>A0A099D4Z0</accession>
<comment type="subcellular location">
    <subcellularLocation>
        <location evidence="1">Cell membrane</location>
        <topology evidence="1">Multi-pass membrane protein</topology>
    </subcellularLocation>
</comment>
<feature type="transmembrane region" description="Helical" evidence="6">
    <location>
        <begin position="125"/>
        <end position="143"/>
    </location>
</feature>
<dbReference type="KEGG" id="aey:CDG81_12185"/>
<feature type="transmembrane region" description="Helical" evidence="6">
    <location>
        <begin position="297"/>
        <end position="320"/>
    </location>
</feature>
<dbReference type="PANTHER" id="PTHR43124:SF3">
    <property type="entry name" value="CHLORAMPHENICOL EFFLUX PUMP RV0191"/>
    <property type="match status" value="1"/>
</dbReference>
<evidence type="ECO:0000256" key="3">
    <source>
        <dbReference type="ARBA" id="ARBA00022692"/>
    </source>
</evidence>
<evidence type="ECO:0000256" key="5">
    <source>
        <dbReference type="ARBA" id="ARBA00023136"/>
    </source>
</evidence>
<organism evidence="8 11">
    <name type="scientific">Actinopolyspora erythraea</name>
    <dbReference type="NCBI Taxonomy" id="414996"/>
    <lineage>
        <taxon>Bacteria</taxon>
        <taxon>Bacillati</taxon>
        <taxon>Actinomycetota</taxon>
        <taxon>Actinomycetes</taxon>
        <taxon>Actinopolysporales</taxon>
        <taxon>Actinopolysporaceae</taxon>
        <taxon>Actinopolyspora</taxon>
    </lineage>
</organism>
<dbReference type="CDD" id="cd06174">
    <property type="entry name" value="MFS"/>
    <property type="match status" value="1"/>
</dbReference>
<sequence length="411" mass="40752">MREDSEVSDDLRKDAASSVGTRAYWPKFSAIYASGVLAAASIGKIGPISGELRGELGLSISQVGLISSSVTATAAVLGLLVGFVTRSAGKKSLLLSGLVVMAVSGALLARLDGFAALLATRLLESLGYVVVVVTAPVLVMSLGGGARRTAALAVWGTFLPVGLALGSFAGGTVSAALGWRAWLVVAAGAVAVLAVLVAATVPRGTIGEEQEDDGAGAERTRSAPLELARPLALSSGFATASAVIVSLVALFPTYLAESFGVPTAQAGTLTGLISLIGVIGGFVTSGLLRRGTRIARVFVVGVLMPVGALVAFAGFGGVVLSVGGAVLVALANEAVVAAVFAAVPMVVSSARRVGTANGLVAQLGSLGSLAGPPLMGLVVTGAGGWWAIGPVTLVVCLVGVALLRGSVRHGH</sequence>
<feature type="transmembrane region" description="Helical" evidence="6">
    <location>
        <begin position="93"/>
        <end position="119"/>
    </location>
</feature>
<dbReference type="GO" id="GO:0005886">
    <property type="term" value="C:plasma membrane"/>
    <property type="evidence" value="ECO:0007669"/>
    <property type="project" value="UniProtKB-SubCell"/>
</dbReference>
<evidence type="ECO:0000256" key="2">
    <source>
        <dbReference type="ARBA" id="ARBA00022475"/>
    </source>
</evidence>
<dbReference type="SUPFAM" id="SSF103473">
    <property type="entry name" value="MFS general substrate transporter"/>
    <property type="match status" value="1"/>
</dbReference>
<feature type="transmembrane region" description="Helical" evidence="6">
    <location>
        <begin position="150"/>
        <end position="169"/>
    </location>
</feature>
<evidence type="ECO:0000313" key="10">
    <source>
        <dbReference type="Proteomes" id="UP000029737"/>
    </source>
</evidence>
<dbReference type="Pfam" id="PF07690">
    <property type="entry name" value="MFS_1"/>
    <property type="match status" value="1"/>
</dbReference>
<dbReference type="HOGENOM" id="CLU_001265_63_2_11"/>
<feature type="transmembrane region" description="Helical" evidence="6">
    <location>
        <begin position="60"/>
        <end position="81"/>
    </location>
</feature>
<dbReference type="EMBL" id="CP022752">
    <property type="protein sequence ID" value="ASU78915.1"/>
    <property type="molecule type" value="Genomic_DNA"/>
</dbReference>
<feature type="transmembrane region" description="Helical" evidence="6">
    <location>
        <begin position="359"/>
        <end position="379"/>
    </location>
</feature>
<dbReference type="InterPro" id="IPR020846">
    <property type="entry name" value="MFS_dom"/>
</dbReference>
<evidence type="ECO:0000256" key="6">
    <source>
        <dbReference type="SAM" id="Phobius"/>
    </source>
</evidence>
<proteinExistence type="predicted"/>
<evidence type="ECO:0000256" key="1">
    <source>
        <dbReference type="ARBA" id="ARBA00004651"/>
    </source>
</evidence>
<evidence type="ECO:0000259" key="7">
    <source>
        <dbReference type="PROSITE" id="PS50850"/>
    </source>
</evidence>
<keyword evidence="2" id="KW-1003">Cell membrane</keyword>
<dbReference type="InterPro" id="IPR036259">
    <property type="entry name" value="MFS_trans_sf"/>
</dbReference>
<dbReference type="InterPro" id="IPR050189">
    <property type="entry name" value="MFS_Efflux_Transporters"/>
</dbReference>
<dbReference type="Proteomes" id="UP000215043">
    <property type="component" value="Chromosome"/>
</dbReference>
<dbReference type="Gene3D" id="1.20.1250.20">
    <property type="entry name" value="MFS general substrate transporter like domains"/>
    <property type="match status" value="1"/>
</dbReference>
<reference evidence="8 11" key="2">
    <citation type="submission" date="2017-08" db="EMBL/GenBank/DDBJ databases">
        <title>The complete genome sequence of moderately halophilic actinomycete Actinopolyspora erythraea YIM 90600, the producer of novel erythromycin, novel actinopolysporins A-C and tubercidin.</title>
        <authorList>
            <person name="Yin M."/>
            <person name="Tang S."/>
        </authorList>
    </citation>
    <scope>NUCLEOTIDE SEQUENCE [LARGE SCALE GENOMIC DNA]</scope>
    <source>
        <strain evidence="8 11">YIM 90600</strain>
    </source>
</reference>
<keyword evidence="4 6" id="KW-1133">Transmembrane helix</keyword>
<gene>
    <name evidence="8" type="ORF">CDG81_12185</name>
    <name evidence="9" type="ORF">IL38_12260</name>
</gene>
<dbReference type="eggNOG" id="COG2271">
    <property type="taxonomic scope" value="Bacteria"/>
</dbReference>
<dbReference type="PROSITE" id="PS50850">
    <property type="entry name" value="MFS"/>
    <property type="match status" value="1"/>
</dbReference>
<dbReference type="InterPro" id="IPR011701">
    <property type="entry name" value="MFS"/>
</dbReference>
<keyword evidence="10" id="KW-1185">Reference proteome</keyword>
<keyword evidence="5 6" id="KW-0472">Membrane</keyword>
<name>A0A099D4Z0_9ACTN</name>
<dbReference type="EMBL" id="JPMV01000020">
    <property type="protein sequence ID" value="KGI81258.1"/>
    <property type="molecule type" value="Genomic_DNA"/>
</dbReference>
<feature type="transmembrane region" description="Helical" evidence="6">
    <location>
        <begin position="385"/>
        <end position="403"/>
    </location>
</feature>
<feature type="domain" description="Major facilitator superfamily (MFS) profile" evidence="7">
    <location>
        <begin position="27"/>
        <end position="407"/>
    </location>
</feature>